<sequence length="309" mass="34746">MIMSSRPQLFEYQTPGTLSTASKDGLFFERLETFLEKSLLDIKAFAEREQQPYEETRRHVAQWHAKYLFQPTTPVDSITELTGSERAEKIKPVLCDTSRILESLSDSWGVHSFLLAVDPYNPSDAGFLGGSLLGREFWRGLRSGGDNGARSFRIHCTTQLQVVQKDVKPFISAAQRPVRASTSNASSISAPVRSVKSELYECIRNELRSVSGRRTAEMKWSNPERLDIYGVRVVGWPKEIPAQNPSSLKTSQNRQLLEAFQAGTMRFERIGTPTSKIAESSDNPPETFEDVVDQDNAEDFSWAFDVNAV</sequence>
<dbReference type="Proteomes" id="UP000807306">
    <property type="component" value="Unassembled WGS sequence"/>
</dbReference>
<gene>
    <name evidence="1" type="ORF">CPB83DRAFT_844559</name>
</gene>
<accession>A0A9P6ESF5</accession>
<name>A0A9P6ESF5_9AGAR</name>
<evidence type="ECO:0000313" key="1">
    <source>
        <dbReference type="EMBL" id="KAF9533814.1"/>
    </source>
</evidence>
<dbReference type="OrthoDB" id="3223825at2759"/>
<keyword evidence="2" id="KW-1185">Reference proteome</keyword>
<dbReference type="AlphaFoldDB" id="A0A9P6ESF5"/>
<protein>
    <submittedName>
        <fullName evidence="1">Uncharacterized protein</fullName>
    </submittedName>
</protein>
<reference evidence="1" key="1">
    <citation type="submission" date="2020-11" db="EMBL/GenBank/DDBJ databases">
        <authorList>
            <consortium name="DOE Joint Genome Institute"/>
            <person name="Ahrendt S."/>
            <person name="Riley R."/>
            <person name="Andreopoulos W."/>
            <person name="Labutti K."/>
            <person name="Pangilinan J."/>
            <person name="Ruiz-Duenas F.J."/>
            <person name="Barrasa J.M."/>
            <person name="Sanchez-Garcia M."/>
            <person name="Camarero S."/>
            <person name="Miyauchi S."/>
            <person name="Serrano A."/>
            <person name="Linde D."/>
            <person name="Babiker R."/>
            <person name="Drula E."/>
            <person name="Ayuso-Fernandez I."/>
            <person name="Pacheco R."/>
            <person name="Padilla G."/>
            <person name="Ferreira P."/>
            <person name="Barriuso J."/>
            <person name="Kellner H."/>
            <person name="Castanera R."/>
            <person name="Alfaro M."/>
            <person name="Ramirez L."/>
            <person name="Pisabarro A.G."/>
            <person name="Kuo A."/>
            <person name="Tritt A."/>
            <person name="Lipzen A."/>
            <person name="He G."/>
            <person name="Yan M."/>
            <person name="Ng V."/>
            <person name="Cullen D."/>
            <person name="Martin F."/>
            <person name="Rosso M.-N."/>
            <person name="Henrissat B."/>
            <person name="Hibbett D."/>
            <person name="Martinez A.T."/>
            <person name="Grigoriev I.V."/>
        </authorList>
    </citation>
    <scope>NUCLEOTIDE SEQUENCE</scope>
    <source>
        <strain evidence="1">CBS 506.95</strain>
    </source>
</reference>
<comment type="caution">
    <text evidence="1">The sequence shown here is derived from an EMBL/GenBank/DDBJ whole genome shotgun (WGS) entry which is preliminary data.</text>
</comment>
<dbReference type="EMBL" id="MU157827">
    <property type="protein sequence ID" value="KAF9533814.1"/>
    <property type="molecule type" value="Genomic_DNA"/>
</dbReference>
<organism evidence="1 2">
    <name type="scientific">Crepidotus variabilis</name>
    <dbReference type="NCBI Taxonomy" id="179855"/>
    <lineage>
        <taxon>Eukaryota</taxon>
        <taxon>Fungi</taxon>
        <taxon>Dikarya</taxon>
        <taxon>Basidiomycota</taxon>
        <taxon>Agaricomycotina</taxon>
        <taxon>Agaricomycetes</taxon>
        <taxon>Agaricomycetidae</taxon>
        <taxon>Agaricales</taxon>
        <taxon>Agaricineae</taxon>
        <taxon>Crepidotaceae</taxon>
        <taxon>Crepidotus</taxon>
    </lineage>
</organism>
<proteinExistence type="predicted"/>
<evidence type="ECO:0000313" key="2">
    <source>
        <dbReference type="Proteomes" id="UP000807306"/>
    </source>
</evidence>